<dbReference type="InterPro" id="IPR002018">
    <property type="entry name" value="CarbesteraseB"/>
</dbReference>
<dbReference type="SUPFAM" id="SSF53474">
    <property type="entry name" value="alpha/beta-Hydrolases"/>
    <property type="match status" value="1"/>
</dbReference>
<dbReference type="EnsemblProtists" id="EOD19054">
    <property type="protein sequence ID" value="EOD19054"/>
    <property type="gene ID" value="EMIHUDRAFT_243337"/>
</dbReference>
<dbReference type="RefSeq" id="XP_005771483.1">
    <property type="nucleotide sequence ID" value="XM_005771426.1"/>
</dbReference>
<dbReference type="HOGENOM" id="CLU_1252658_0_0_1"/>
<dbReference type="Proteomes" id="UP000013827">
    <property type="component" value="Unassembled WGS sequence"/>
</dbReference>
<protein>
    <recommendedName>
        <fullName evidence="1">Carboxylesterase type B domain-containing protein</fullName>
    </recommendedName>
</protein>
<reference evidence="3" key="1">
    <citation type="journal article" date="2013" name="Nature">
        <title>Pan genome of the phytoplankton Emiliania underpins its global distribution.</title>
        <authorList>
            <person name="Read B.A."/>
            <person name="Kegel J."/>
            <person name="Klute M.J."/>
            <person name="Kuo A."/>
            <person name="Lefebvre S.C."/>
            <person name="Maumus F."/>
            <person name="Mayer C."/>
            <person name="Miller J."/>
            <person name="Monier A."/>
            <person name="Salamov A."/>
            <person name="Young J."/>
            <person name="Aguilar M."/>
            <person name="Claverie J.M."/>
            <person name="Frickenhaus S."/>
            <person name="Gonzalez K."/>
            <person name="Herman E.K."/>
            <person name="Lin Y.C."/>
            <person name="Napier J."/>
            <person name="Ogata H."/>
            <person name="Sarno A.F."/>
            <person name="Shmutz J."/>
            <person name="Schroeder D."/>
            <person name="de Vargas C."/>
            <person name="Verret F."/>
            <person name="von Dassow P."/>
            <person name="Valentin K."/>
            <person name="Van de Peer Y."/>
            <person name="Wheeler G."/>
            <person name="Dacks J.B."/>
            <person name="Delwiche C.F."/>
            <person name="Dyhrman S.T."/>
            <person name="Glockner G."/>
            <person name="John U."/>
            <person name="Richards T."/>
            <person name="Worden A.Z."/>
            <person name="Zhang X."/>
            <person name="Grigoriev I.V."/>
            <person name="Allen A.E."/>
            <person name="Bidle K."/>
            <person name="Borodovsky M."/>
            <person name="Bowler C."/>
            <person name="Brownlee C."/>
            <person name="Cock J.M."/>
            <person name="Elias M."/>
            <person name="Gladyshev V.N."/>
            <person name="Groth M."/>
            <person name="Guda C."/>
            <person name="Hadaegh A."/>
            <person name="Iglesias-Rodriguez M.D."/>
            <person name="Jenkins J."/>
            <person name="Jones B.M."/>
            <person name="Lawson T."/>
            <person name="Leese F."/>
            <person name="Lindquist E."/>
            <person name="Lobanov A."/>
            <person name="Lomsadze A."/>
            <person name="Malik S.B."/>
            <person name="Marsh M.E."/>
            <person name="Mackinder L."/>
            <person name="Mock T."/>
            <person name="Mueller-Roeber B."/>
            <person name="Pagarete A."/>
            <person name="Parker M."/>
            <person name="Probert I."/>
            <person name="Quesneville H."/>
            <person name="Raines C."/>
            <person name="Rensing S.A."/>
            <person name="Riano-Pachon D.M."/>
            <person name="Richier S."/>
            <person name="Rokitta S."/>
            <person name="Shiraiwa Y."/>
            <person name="Soanes D.M."/>
            <person name="van der Giezen M."/>
            <person name="Wahlund T.M."/>
            <person name="Williams B."/>
            <person name="Wilson W."/>
            <person name="Wolfe G."/>
            <person name="Wurch L.L."/>
        </authorList>
    </citation>
    <scope>NUCLEOTIDE SEQUENCE</scope>
</reference>
<evidence type="ECO:0000313" key="3">
    <source>
        <dbReference type="Proteomes" id="UP000013827"/>
    </source>
</evidence>
<dbReference type="InterPro" id="IPR029058">
    <property type="entry name" value="AB_hydrolase_fold"/>
</dbReference>
<keyword evidence="3" id="KW-1185">Reference proteome</keyword>
<dbReference type="AlphaFoldDB" id="A0A0D3J6B9"/>
<organism evidence="2 3">
    <name type="scientific">Emiliania huxleyi (strain CCMP1516)</name>
    <dbReference type="NCBI Taxonomy" id="280463"/>
    <lineage>
        <taxon>Eukaryota</taxon>
        <taxon>Haptista</taxon>
        <taxon>Haptophyta</taxon>
        <taxon>Prymnesiophyceae</taxon>
        <taxon>Isochrysidales</taxon>
        <taxon>Noelaerhabdaceae</taxon>
        <taxon>Emiliania</taxon>
    </lineage>
</organism>
<dbReference type="Gene3D" id="3.40.50.1820">
    <property type="entry name" value="alpha/beta hydrolase"/>
    <property type="match status" value="1"/>
</dbReference>
<dbReference type="GeneID" id="17264600"/>
<reference evidence="2" key="2">
    <citation type="submission" date="2024-10" db="UniProtKB">
        <authorList>
            <consortium name="EnsemblProtists"/>
        </authorList>
    </citation>
    <scope>IDENTIFICATION</scope>
</reference>
<dbReference type="Pfam" id="PF00135">
    <property type="entry name" value="COesterase"/>
    <property type="match status" value="1"/>
</dbReference>
<feature type="domain" description="Carboxylesterase type B" evidence="1">
    <location>
        <begin position="64"/>
        <end position="209"/>
    </location>
</feature>
<dbReference type="PaxDb" id="2903-EOD19054"/>
<proteinExistence type="predicted"/>
<sequence length="221" mass="24808">MLCDVWTLARNARKLAFHPWARGRTAVVGSLCDAPIGSSTSSPATSQHGSSLDGSLPSMLLAFFRHALYELGTDGYYACPTRRIASAVASRLPGSVFRYVFAAAIVDIDTRRMPDWARTLLFPLRERLADPLLGAYHGSDSELLWSDPYTLLDAEESALRRRMLQHWLSFVKTGRPMESWPAFGSTESFIKLDTSGDRVGEHWHRASCEILQRFRFVWDPG</sequence>
<evidence type="ECO:0000259" key="1">
    <source>
        <dbReference type="Pfam" id="PF00135"/>
    </source>
</evidence>
<dbReference type="KEGG" id="ehx:EMIHUDRAFT_243337"/>
<evidence type="ECO:0000313" key="2">
    <source>
        <dbReference type="EnsemblProtists" id="EOD19054"/>
    </source>
</evidence>
<accession>A0A0D3J6B9</accession>
<name>A0A0D3J6B9_EMIH1</name>